<sequence length="870" mass="99036">MNTTVVKELNIEGNGSTLDFHIHDLVESASKVIVPLGPITNFAARNPWASLEDQPFEQVARRLKETSNVDIYPSDAVLKSAWKKGNIKQEFVELKLQQWLDLQSLNLPRDVAFQFCQVALLQNETSFESLSSTDLESVVKEISQYQLSFPKKTNVQTYSERLERMNGKQLNQLLNGQMIKWSKLYLDESQAAWSMPNREKGFYEAWRQLVSNDPAINRTVRKELKELPMQADQALMAALLGLQIPYLEVQQYLEAHLLALPGWAGMMLWRSQQSNKEENLVTEYLAVRLSLEYAFIKGYLPLPQLEEDEEELFRLLVVAWAKWGNMPTNSWLSLTFEEVEARLTLAHRFDQIVRNRILLEAWEQTYEVQLKKTIGSRASLEQDKAPMAQFAFCIDVRSEPFRRKLEEAGPFETFGTAGFFGLPIETCELGQKHSHPSLPILFKPQFKVNETASAMELKNYQERQQSVNLLNYSFKTMKQSLPSSLLLPEITGPWYSLQTIARSFFPRSTGMLIRKLRKNWLRKPSTELTLQQEQTNKDELPIGFSKEERVFYARQALRMMGLTEHFAPLVVICGHGSHSTNNPYASALDCGACGGASSGFNARVLATLCNMPEVRKALGEEGISIPHDTVFAAAEHLTTSDELQWIYVPNLSSEAKEAFDFIQNKLSKVSEQAVAERLLKLPGIEGNRKNPKAHAQRLGEDWSEVRPEWGLARNATFIIGNRELTKDCHLDGRAFLHNYDWRKDNNGSILENIIAGPVTVAQWINLQYYASTVAPHYYGSGNKTTQTVTAGIGVMQGNASDLLSGLPWQSVMQSDQEIYHEPLRLLVVIEAPTEYVQRILDKNQAFHQKVKNGWIRLASIDSEGYWESWT</sequence>
<protein>
    <recommendedName>
        <fullName evidence="6">Probable inorganic carbon transporter subunit DabA</fullName>
    </recommendedName>
</protein>
<feature type="binding site" evidence="6">
    <location>
        <position position="395"/>
    </location>
    <ligand>
        <name>Zn(2+)</name>
        <dbReference type="ChEBI" id="CHEBI:29105"/>
    </ligand>
</feature>
<dbReference type="PANTHER" id="PTHR38344">
    <property type="entry name" value="UPF0753 PROTEIN AQ_863"/>
    <property type="match status" value="1"/>
</dbReference>
<keyword evidence="4 6" id="KW-0862">Zinc</keyword>
<dbReference type="EMBL" id="RHLQ01000031">
    <property type="protein sequence ID" value="RNC98096.1"/>
    <property type="molecule type" value="Genomic_DNA"/>
</dbReference>
<comment type="caution">
    <text evidence="7">The sequence shown here is derived from an EMBL/GenBank/DDBJ whole genome shotgun (WGS) entry which is preliminary data.</text>
</comment>
<comment type="subunit">
    <text evidence="6">Forms a complex with DabB.</text>
</comment>
<keyword evidence="2 6" id="KW-1003">Cell membrane</keyword>
<feature type="binding site" evidence="6">
    <location>
        <position position="575"/>
    </location>
    <ligand>
        <name>Zn(2+)</name>
        <dbReference type="ChEBI" id="CHEBI:29105"/>
    </ligand>
</feature>
<keyword evidence="5 6" id="KW-0472">Membrane</keyword>
<evidence type="ECO:0000313" key="8">
    <source>
        <dbReference type="Proteomes" id="UP000279909"/>
    </source>
</evidence>
<evidence type="ECO:0000256" key="5">
    <source>
        <dbReference type="ARBA" id="ARBA00023136"/>
    </source>
</evidence>
<accession>A0A3M8H6T2</accession>
<feature type="binding site" evidence="6">
    <location>
        <position position="393"/>
    </location>
    <ligand>
        <name>Zn(2+)</name>
        <dbReference type="ChEBI" id="CHEBI:29105"/>
    </ligand>
</feature>
<comment type="cofactor">
    <cofactor evidence="6">
        <name>Zn(2+)</name>
        <dbReference type="ChEBI" id="CHEBI:29105"/>
    </cofactor>
</comment>
<dbReference type="Pfam" id="PF10070">
    <property type="entry name" value="DabA"/>
    <property type="match status" value="1"/>
</dbReference>
<dbReference type="HAMAP" id="MF_01871">
    <property type="entry name" value="DabA"/>
    <property type="match status" value="1"/>
</dbReference>
<gene>
    <name evidence="6" type="primary">dabA</name>
    <name evidence="7" type="ORF">EC501_12395</name>
</gene>
<keyword evidence="3 6" id="KW-0479">Metal-binding</keyword>
<comment type="similarity">
    <text evidence="6">Belongs to the inorganic carbon transporter (TC 9.A.2) DabA family.</text>
</comment>
<name>A0A3M8H6T2_9BACI</name>
<evidence type="ECO:0000256" key="3">
    <source>
        <dbReference type="ARBA" id="ARBA00022723"/>
    </source>
</evidence>
<comment type="subcellular location">
    <subcellularLocation>
        <location evidence="6">Cell membrane</location>
        <topology evidence="6">Peripheral membrane protein</topology>
    </subcellularLocation>
</comment>
<reference evidence="7 8" key="1">
    <citation type="journal article" date="2014" name="Int. J. Syst. Evol. Microbiol.">
        <title>Lysinibacillus halotolerans sp. nov., isolated from saline-alkaline soil.</title>
        <authorList>
            <person name="Kong D."/>
            <person name="Wang Y."/>
            <person name="Zhao B."/>
            <person name="Li Y."/>
            <person name="Song J."/>
            <person name="Zhai Y."/>
            <person name="Zhang C."/>
            <person name="Wang H."/>
            <person name="Chen X."/>
            <person name="Zhao B."/>
            <person name="Ruan Z."/>
        </authorList>
    </citation>
    <scope>NUCLEOTIDE SEQUENCE [LARGE SCALE GENOMIC DNA]</scope>
    <source>
        <strain evidence="7 8">MCCC 1A12703</strain>
    </source>
</reference>
<dbReference type="PANTHER" id="PTHR38344:SF1">
    <property type="entry name" value="INORGANIC CARBON TRANSPORTER SUBUNIT DABA-RELATED"/>
    <property type="match status" value="1"/>
</dbReference>
<organism evidence="7 8">
    <name type="scientific">Lysinibacillus halotolerans</name>
    <dbReference type="NCBI Taxonomy" id="1368476"/>
    <lineage>
        <taxon>Bacteria</taxon>
        <taxon>Bacillati</taxon>
        <taxon>Bacillota</taxon>
        <taxon>Bacilli</taxon>
        <taxon>Bacillales</taxon>
        <taxon>Bacillaceae</taxon>
        <taxon>Lysinibacillus</taxon>
    </lineage>
</organism>
<dbReference type="Proteomes" id="UP000279909">
    <property type="component" value="Unassembled WGS sequence"/>
</dbReference>
<dbReference type="GO" id="GO:0005886">
    <property type="term" value="C:plasma membrane"/>
    <property type="evidence" value="ECO:0007669"/>
    <property type="project" value="UniProtKB-SubCell"/>
</dbReference>
<keyword evidence="8" id="KW-1185">Reference proteome</keyword>
<dbReference type="GO" id="GO:0008270">
    <property type="term" value="F:zinc ion binding"/>
    <property type="evidence" value="ECO:0007669"/>
    <property type="project" value="UniProtKB-UniRule"/>
</dbReference>
<evidence type="ECO:0000256" key="4">
    <source>
        <dbReference type="ARBA" id="ARBA00022833"/>
    </source>
</evidence>
<evidence type="ECO:0000313" key="7">
    <source>
        <dbReference type="EMBL" id="RNC98096.1"/>
    </source>
</evidence>
<dbReference type="AlphaFoldDB" id="A0A3M8H6T2"/>
<keyword evidence="1 6" id="KW-0813">Transport</keyword>
<dbReference type="InterPro" id="IPR018752">
    <property type="entry name" value="DabA"/>
</dbReference>
<feature type="binding site" evidence="6">
    <location>
        <position position="590"/>
    </location>
    <ligand>
        <name>Zn(2+)</name>
        <dbReference type="ChEBI" id="CHEBI:29105"/>
    </ligand>
</feature>
<evidence type="ECO:0000256" key="1">
    <source>
        <dbReference type="ARBA" id="ARBA00022448"/>
    </source>
</evidence>
<evidence type="ECO:0000256" key="2">
    <source>
        <dbReference type="ARBA" id="ARBA00022475"/>
    </source>
</evidence>
<evidence type="ECO:0000256" key="6">
    <source>
        <dbReference type="HAMAP-Rule" id="MF_01871"/>
    </source>
</evidence>
<comment type="function">
    <text evidence="6">Part of an energy-coupled inorganic carbon pump.</text>
</comment>
<dbReference type="OrthoDB" id="9805101at2"/>
<proteinExistence type="inferred from homology"/>
<dbReference type="RefSeq" id="WP_122972618.1">
    <property type="nucleotide sequence ID" value="NZ_RHLQ01000031.1"/>
</dbReference>